<dbReference type="AlphaFoldDB" id="A0A090WCG7"/>
<keyword evidence="1" id="KW-0175">Coiled coil</keyword>
<protein>
    <submittedName>
        <fullName evidence="2">Uncharacterized protein</fullName>
    </submittedName>
</protein>
<dbReference type="Proteomes" id="UP000029647">
    <property type="component" value="Unassembled WGS sequence"/>
</dbReference>
<name>A0A090WCG7_NONUL</name>
<evidence type="ECO:0000313" key="3">
    <source>
        <dbReference type="Proteomes" id="UP000029647"/>
    </source>
</evidence>
<evidence type="ECO:0000256" key="1">
    <source>
        <dbReference type="SAM" id="Coils"/>
    </source>
</evidence>
<organism evidence="2 3">
    <name type="scientific">Nonlabens ulvanivorans</name>
    <name type="common">Persicivirga ulvanivorans</name>
    <dbReference type="NCBI Taxonomy" id="906888"/>
    <lineage>
        <taxon>Bacteria</taxon>
        <taxon>Pseudomonadati</taxon>
        <taxon>Bacteroidota</taxon>
        <taxon>Flavobacteriia</taxon>
        <taxon>Flavobacteriales</taxon>
        <taxon>Flavobacteriaceae</taxon>
        <taxon>Nonlabens</taxon>
    </lineage>
</organism>
<gene>
    <name evidence="2" type="ORF">JCM19275_3511</name>
</gene>
<feature type="coiled-coil region" evidence="1">
    <location>
        <begin position="191"/>
        <end position="218"/>
    </location>
</feature>
<evidence type="ECO:0000313" key="2">
    <source>
        <dbReference type="EMBL" id="GAL74656.1"/>
    </source>
</evidence>
<comment type="caution">
    <text evidence="2">The sequence shown here is derived from an EMBL/GenBank/DDBJ whole genome shotgun (WGS) entry which is preliminary data.</text>
</comment>
<dbReference type="EMBL" id="BBNT01000002">
    <property type="protein sequence ID" value="GAL74656.1"/>
    <property type="molecule type" value="Genomic_DNA"/>
</dbReference>
<proteinExistence type="predicted"/>
<sequence>MKENPQYDEIDLKFVKAVDEVIAVNSELGIKPNNDSSIGKEVYPTNRSIVSAVRSRSKHIPHLAIINFAKRFNVDMNYFYNETPLQYQPPTITNITVKKNGISSTGNNATNIHAGNGKIKGINNAEAGSKNTLVEVVEVNTMINNFISQIDGERVKQFLTIISKIQVESKSSSEKLERILIEKSEEIKEMRISFKEEMGELRKELKQTRDKLDISLKREVDLLRELLNERK</sequence>
<reference evidence="2 3" key="1">
    <citation type="journal article" date="2014" name="Genome Announc.">
        <title>Draft Genome Sequences of Marine Flavobacterium Nonlabens Strains NR17, NR24, NR27, NR32, NR33, and Ara13.</title>
        <authorList>
            <person name="Nakanishi M."/>
            <person name="Meirelles P."/>
            <person name="Suzuki R."/>
            <person name="Takatani N."/>
            <person name="Mino S."/>
            <person name="Suda W."/>
            <person name="Oshima K."/>
            <person name="Hattori M."/>
            <person name="Ohkuma M."/>
            <person name="Hosokawa M."/>
            <person name="Miyashita K."/>
            <person name="Thompson F.L."/>
            <person name="Niwa A."/>
            <person name="Sawabe T."/>
            <person name="Sawabe T."/>
        </authorList>
    </citation>
    <scope>NUCLEOTIDE SEQUENCE [LARGE SCALE GENOMIC DNA]</scope>
    <source>
        <strain evidence="3">JCM19275</strain>
    </source>
</reference>
<accession>A0A090WCG7</accession>